<evidence type="ECO:0000313" key="9">
    <source>
        <dbReference type="Proteomes" id="UP000182466"/>
    </source>
</evidence>
<dbReference type="STRING" id="999627.SAMN05216236_1306"/>
<evidence type="ECO:0000256" key="1">
    <source>
        <dbReference type="ARBA" id="ARBA00007274"/>
    </source>
</evidence>
<comment type="catalytic activity">
    <reaction evidence="7">
        <text>chloramphenicol + acetyl-CoA = chloramphenicol 3-acetate + CoA</text>
        <dbReference type="Rhea" id="RHEA:18421"/>
        <dbReference type="ChEBI" id="CHEBI:16730"/>
        <dbReference type="ChEBI" id="CHEBI:17698"/>
        <dbReference type="ChEBI" id="CHEBI:57287"/>
        <dbReference type="ChEBI" id="CHEBI:57288"/>
        <dbReference type="EC" id="2.3.1.28"/>
    </reaction>
</comment>
<dbReference type="SUPFAM" id="SSF51161">
    <property type="entry name" value="Trimeric LpxA-like enzymes"/>
    <property type="match status" value="1"/>
</dbReference>
<comment type="similarity">
    <text evidence="1">Belongs to the transferase hexapeptide repeat family.</text>
</comment>
<evidence type="ECO:0000256" key="2">
    <source>
        <dbReference type="ARBA" id="ARBA00013235"/>
    </source>
</evidence>
<evidence type="ECO:0000313" key="8">
    <source>
        <dbReference type="EMBL" id="SFU12390.1"/>
    </source>
</evidence>
<proteinExistence type="inferred from homology"/>
<dbReference type="PANTHER" id="PTHR43300:SF12">
    <property type="entry name" value="CHLORAMPHENICOL ACETYLTRANSFERASE"/>
    <property type="match status" value="1"/>
</dbReference>
<organism evidence="8 9">
    <name type="scientific">Sedimentitalea nanhaiensis</name>
    <dbReference type="NCBI Taxonomy" id="999627"/>
    <lineage>
        <taxon>Bacteria</taxon>
        <taxon>Pseudomonadati</taxon>
        <taxon>Pseudomonadota</taxon>
        <taxon>Alphaproteobacteria</taxon>
        <taxon>Rhodobacterales</taxon>
        <taxon>Paracoccaceae</taxon>
        <taxon>Sedimentitalea</taxon>
    </lineage>
</organism>
<dbReference type="PANTHER" id="PTHR43300">
    <property type="entry name" value="ACETYLTRANSFERASE"/>
    <property type="match status" value="1"/>
</dbReference>
<dbReference type="InterPro" id="IPR011004">
    <property type="entry name" value="Trimer_LpxA-like_sf"/>
</dbReference>
<dbReference type="InterPro" id="IPR050179">
    <property type="entry name" value="Trans_hexapeptide_repeat"/>
</dbReference>
<dbReference type="GO" id="GO:0008811">
    <property type="term" value="F:chloramphenicol O-acetyltransferase activity"/>
    <property type="evidence" value="ECO:0007669"/>
    <property type="project" value="UniProtKB-EC"/>
</dbReference>
<dbReference type="Proteomes" id="UP000182466">
    <property type="component" value="Unassembled WGS sequence"/>
</dbReference>
<dbReference type="InterPro" id="IPR001451">
    <property type="entry name" value="Hexapep"/>
</dbReference>
<sequence>MAYLSQKALEAMGFARLGRNVKISDKASIYEAEKMEIGDNSRIDDFCVVSGKIVMGRNVHIAPLCLVAGGNPGITFEDFSGLAYHVKVFSQSDDYSGATMTNPTVPSVYKAEVGKPVHLGRHCIVGAGAVLTPGVTLGEGTAVGALALVLKSTEPWTIYAGTPARRVKARSRDLLALERDYLGAEYEG</sequence>
<name>A0A1I7DL54_9RHOB</name>
<dbReference type="Pfam" id="PF14602">
    <property type="entry name" value="Hexapep_2"/>
    <property type="match status" value="1"/>
</dbReference>
<keyword evidence="4 8" id="KW-0808">Transferase</keyword>
<dbReference type="OrthoDB" id="9815592at2"/>
<gene>
    <name evidence="8" type="ORF">SAMN05216236_1306</name>
</gene>
<protein>
    <recommendedName>
        <fullName evidence="3">Chloramphenicol acetyltransferase</fullName>
        <ecNumber evidence="2">2.3.1.28</ecNumber>
    </recommendedName>
</protein>
<dbReference type="CDD" id="cd04647">
    <property type="entry name" value="LbH_MAT_like"/>
    <property type="match status" value="1"/>
</dbReference>
<evidence type="ECO:0000256" key="3">
    <source>
        <dbReference type="ARBA" id="ARBA00020291"/>
    </source>
</evidence>
<dbReference type="EMBL" id="FPAW01000030">
    <property type="protein sequence ID" value="SFU12390.1"/>
    <property type="molecule type" value="Genomic_DNA"/>
</dbReference>
<keyword evidence="5" id="KW-0046">Antibiotic resistance</keyword>
<evidence type="ECO:0000256" key="5">
    <source>
        <dbReference type="ARBA" id="ARBA00023251"/>
    </source>
</evidence>
<evidence type="ECO:0000256" key="6">
    <source>
        <dbReference type="ARBA" id="ARBA00023315"/>
    </source>
</evidence>
<accession>A0A1I7DL54</accession>
<keyword evidence="6" id="KW-0012">Acyltransferase</keyword>
<dbReference type="AlphaFoldDB" id="A0A1I7DL54"/>
<dbReference type="Gene3D" id="2.160.10.10">
    <property type="entry name" value="Hexapeptide repeat proteins"/>
    <property type="match status" value="1"/>
</dbReference>
<dbReference type="Pfam" id="PF00132">
    <property type="entry name" value="Hexapep"/>
    <property type="match status" value="1"/>
</dbReference>
<keyword evidence="9" id="KW-1185">Reference proteome</keyword>
<dbReference type="RefSeq" id="WP_027260247.1">
    <property type="nucleotide sequence ID" value="NZ_FPAW01000030.1"/>
</dbReference>
<dbReference type="EC" id="2.3.1.28" evidence="2"/>
<evidence type="ECO:0000256" key="4">
    <source>
        <dbReference type="ARBA" id="ARBA00022679"/>
    </source>
</evidence>
<dbReference type="GO" id="GO:0046677">
    <property type="term" value="P:response to antibiotic"/>
    <property type="evidence" value="ECO:0007669"/>
    <property type="project" value="UniProtKB-KW"/>
</dbReference>
<evidence type="ECO:0000256" key="7">
    <source>
        <dbReference type="ARBA" id="ARBA00047633"/>
    </source>
</evidence>
<reference evidence="8 9" key="1">
    <citation type="submission" date="2016-10" db="EMBL/GenBank/DDBJ databases">
        <authorList>
            <person name="de Groot N.N."/>
        </authorList>
    </citation>
    <scope>NUCLEOTIDE SEQUENCE [LARGE SCALE GENOMIC DNA]</scope>
    <source>
        <strain evidence="8 9">CGMCC 1.10959</strain>
    </source>
</reference>